<accession>A0ABU9H7J9</accession>
<dbReference type="EMBL" id="JBAKBA010000001">
    <property type="protein sequence ID" value="MEL0657606.1"/>
    <property type="molecule type" value="Genomic_DNA"/>
</dbReference>
<dbReference type="EC" id="3.6.1.-" evidence="4"/>
<dbReference type="Proteomes" id="UP001366060">
    <property type="component" value="Unassembled WGS sequence"/>
</dbReference>
<dbReference type="SUPFAM" id="SSF55811">
    <property type="entry name" value="Nudix"/>
    <property type="match status" value="1"/>
</dbReference>
<dbReference type="Pfam" id="PF00293">
    <property type="entry name" value="NUDIX"/>
    <property type="match status" value="1"/>
</dbReference>
<reference evidence="4 5" key="1">
    <citation type="submission" date="2024-02" db="EMBL/GenBank/DDBJ databases">
        <title>Bacteria isolated from the canopy kelp, Nereocystis luetkeana.</title>
        <authorList>
            <person name="Pfister C.A."/>
            <person name="Younker I.T."/>
            <person name="Light S.H."/>
        </authorList>
    </citation>
    <scope>NUCLEOTIDE SEQUENCE [LARGE SCALE GENOMIC DNA]</scope>
    <source>
        <strain evidence="4 5">TI.2.07</strain>
    </source>
</reference>
<sequence length="183" mass="20748">MSNSSQTLPEILNKSVAACSRFFKIETLQLKFSNGEQREFERMQSSNQGAVLVVPFYDKETILLIREYAAGTHSYELGFPKGLIDPGETPLEAANRELKEEVGFGAKEFIELKKVVMAPSYFSSEMTLFMAKDLYPESLIGDEPEPLEVIKWPLDKADELLNRDDFQEARSISALLWVLKNDT</sequence>
<dbReference type="PANTHER" id="PTHR11839:SF12">
    <property type="entry name" value="ADP COMPOUNDS HYDROLASE NUDE"/>
    <property type="match status" value="1"/>
</dbReference>
<evidence type="ECO:0000256" key="1">
    <source>
        <dbReference type="ARBA" id="ARBA00001946"/>
    </source>
</evidence>
<evidence type="ECO:0000256" key="2">
    <source>
        <dbReference type="ARBA" id="ARBA00022801"/>
    </source>
</evidence>
<name>A0ABU9H7J9_9GAMM</name>
<evidence type="ECO:0000259" key="3">
    <source>
        <dbReference type="PROSITE" id="PS51462"/>
    </source>
</evidence>
<evidence type="ECO:0000313" key="5">
    <source>
        <dbReference type="Proteomes" id="UP001366060"/>
    </source>
</evidence>
<dbReference type="PROSITE" id="PS51462">
    <property type="entry name" value="NUDIX"/>
    <property type="match status" value="1"/>
</dbReference>
<dbReference type="RefSeq" id="WP_341626383.1">
    <property type="nucleotide sequence ID" value="NZ_JBAKBA010000001.1"/>
</dbReference>
<keyword evidence="2 4" id="KW-0378">Hydrolase</keyword>
<proteinExistence type="predicted"/>
<dbReference type="InterPro" id="IPR020084">
    <property type="entry name" value="NUDIX_hydrolase_CS"/>
</dbReference>
<comment type="cofactor">
    <cofactor evidence="1">
        <name>Mg(2+)</name>
        <dbReference type="ChEBI" id="CHEBI:18420"/>
    </cofactor>
</comment>
<dbReference type="Gene3D" id="3.90.79.10">
    <property type="entry name" value="Nucleoside Triphosphate Pyrophosphohydrolase"/>
    <property type="match status" value="1"/>
</dbReference>
<dbReference type="InterPro" id="IPR000086">
    <property type="entry name" value="NUDIX_hydrolase_dom"/>
</dbReference>
<dbReference type="PROSITE" id="PS00893">
    <property type="entry name" value="NUDIX_BOX"/>
    <property type="match status" value="1"/>
</dbReference>
<dbReference type="PANTHER" id="PTHR11839">
    <property type="entry name" value="UDP/ADP-SUGAR PYROPHOSPHATASE"/>
    <property type="match status" value="1"/>
</dbReference>
<dbReference type="GO" id="GO:0016787">
    <property type="term" value="F:hydrolase activity"/>
    <property type="evidence" value="ECO:0007669"/>
    <property type="project" value="UniProtKB-KW"/>
</dbReference>
<dbReference type="InterPro" id="IPR015797">
    <property type="entry name" value="NUDIX_hydrolase-like_dom_sf"/>
</dbReference>
<evidence type="ECO:0000313" key="4">
    <source>
        <dbReference type="EMBL" id="MEL0657606.1"/>
    </source>
</evidence>
<feature type="domain" description="Nudix hydrolase" evidence="3">
    <location>
        <begin position="43"/>
        <end position="180"/>
    </location>
</feature>
<dbReference type="NCBIfam" id="NF008736">
    <property type="entry name" value="PRK11762.1"/>
    <property type="match status" value="1"/>
</dbReference>
<dbReference type="CDD" id="cd24156">
    <property type="entry name" value="NUDIX_ADPRase_NudE"/>
    <property type="match status" value="1"/>
</dbReference>
<comment type="caution">
    <text evidence="4">The sequence shown here is derived from an EMBL/GenBank/DDBJ whole genome shotgun (WGS) entry which is preliminary data.</text>
</comment>
<protein>
    <submittedName>
        <fullName evidence="4">ADP compounds hydrolase NudE</fullName>
        <ecNumber evidence="4">3.6.1.-</ecNumber>
    </submittedName>
</protein>
<gene>
    <name evidence="4" type="primary">nudE</name>
    <name evidence="4" type="ORF">V6255_00515</name>
</gene>
<keyword evidence="5" id="KW-1185">Reference proteome</keyword>
<organism evidence="4 5">
    <name type="scientific">Psychromonas arctica</name>
    <dbReference type="NCBI Taxonomy" id="168275"/>
    <lineage>
        <taxon>Bacteria</taxon>
        <taxon>Pseudomonadati</taxon>
        <taxon>Pseudomonadota</taxon>
        <taxon>Gammaproteobacteria</taxon>
        <taxon>Alteromonadales</taxon>
        <taxon>Psychromonadaceae</taxon>
        <taxon>Psychromonas</taxon>
    </lineage>
</organism>